<dbReference type="PANTHER" id="PTHR30505:SF28">
    <property type="entry name" value="PTS SYSTEM 2-O-ALPHA-MANNOSYL-D-GLYCERATE-SPECIFIC EIIABC COMPONENT"/>
    <property type="match status" value="1"/>
</dbReference>
<feature type="transmembrane region" description="Helical" evidence="12">
    <location>
        <begin position="329"/>
        <end position="349"/>
    </location>
</feature>
<evidence type="ECO:0000256" key="8">
    <source>
        <dbReference type="ARBA" id="ARBA00022692"/>
    </source>
</evidence>
<evidence type="ECO:0000256" key="10">
    <source>
        <dbReference type="ARBA" id="ARBA00023136"/>
    </source>
</evidence>
<protein>
    <submittedName>
        <fullName evidence="16">Fructose-specific PTS transporter subunit EIIC</fullName>
    </submittedName>
</protein>
<keyword evidence="4" id="KW-0597">Phosphoprotein</keyword>
<feature type="domain" description="PTS EIIB type-2" evidence="14">
    <location>
        <begin position="195"/>
        <end position="290"/>
    </location>
</feature>
<keyword evidence="6" id="KW-0808">Transferase</keyword>
<evidence type="ECO:0000313" key="17">
    <source>
        <dbReference type="Proteomes" id="UP001236415"/>
    </source>
</evidence>
<evidence type="ECO:0000256" key="2">
    <source>
        <dbReference type="ARBA" id="ARBA00022448"/>
    </source>
</evidence>
<keyword evidence="8 12" id="KW-0812">Transmembrane</keyword>
<evidence type="ECO:0000256" key="6">
    <source>
        <dbReference type="ARBA" id="ARBA00022679"/>
    </source>
</evidence>
<dbReference type="InterPro" id="IPR016152">
    <property type="entry name" value="PTrfase/Anion_transptr"/>
</dbReference>
<dbReference type="InterPro" id="IPR006327">
    <property type="entry name" value="PTS_IIC_fruc"/>
</dbReference>
<dbReference type="InterPro" id="IPR013014">
    <property type="entry name" value="PTS_EIIC_2"/>
</dbReference>
<dbReference type="EMBL" id="CP127162">
    <property type="protein sequence ID" value="WIV20954.1"/>
    <property type="molecule type" value="Genomic_DNA"/>
</dbReference>
<dbReference type="Gene3D" id="3.40.50.2300">
    <property type="match status" value="1"/>
</dbReference>
<evidence type="ECO:0000259" key="15">
    <source>
        <dbReference type="PROSITE" id="PS51104"/>
    </source>
</evidence>
<dbReference type="SUPFAM" id="SSF52794">
    <property type="entry name" value="PTS system IIB component-like"/>
    <property type="match status" value="1"/>
</dbReference>
<comment type="subcellular location">
    <subcellularLocation>
        <location evidence="1">Cell inner membrane</location>
        <topology evidence="1">Multi-pass membrane protein</topology>
    </subcellularLocation>
</comment>
<dbReference type="Proteomes" id="UP001236415">
    <property type="component" value="Chromosome"/>
</dbReference>
<feature type="transmembrane region" description="Helical" evidence="12">
    <location>
        <begin position="523"/>
        <end position="547"/>
    </location>
</feature>
<dbReference type="NCBIfam" id="TIGR01427">
    <property type="entry name" value="PTS_IIC_fructo"/>
    <property type="match status" value="1"/>
</dbReference>
<evidence type="ECO:0000256" key="3">
    <source>
        <dbReference type="ARBA" id="ARBA00022475"/>
    </source>
</evidence>
<dbReference type="InterPro" id="IPR050864">
    <property type="entry name" value="Bacterial_PTS_Sugar_Transport"/>
</dbReference>
<reference evidence="16 17" key="1">
    <citation type="submission" date="2023-06" db="EMBL/GenBank/DDBJ databases">
        <title>Paenibacillus polygonum sp. nov., an endophytic bacterium, isolated from Polygonum lapathifolium L. in Nanji Wetland National Nature Reserve, South of Poyang Lake, Jiangxi Province, China.</title>
        <authorList>
            <person name="Yu Z."/>
        </authorList>
    </citation>
    <scope>NUCLEOTIDE SEQUENCE [LARGE SCALE GENOMIC DNA]</scope>
    <source>
        <strain evidence="16 17">C31</strain>
    </source>
</reference>
<feature type="transmembrane region" description="Helical" evidence="12">
    <location>
        <begin position="585"/>
        <end position="603"/>
    </location>
</feature>
<gene>
    <name evidence="16" type="ORF">QPK24_09930</name>
</gene>
<evidence type="ECO:0000259" key="14">
    <source>
        <dbReference type="PROSITE" id="PS51099"/>
    </source>
</evidence>
<dbReference type="PROSITE" id="PS51094">
    <property type="entry name" value="PTS_EIIA_TYPE_2"/>
    <property type="match status" value="1"/>
</dbReference>
<dbReference type="SUPFAM" id="SSF55804">
    <property type="entry name" value="Phoshotransferase/anion transport protein"/>
    <property type="match status" value="1"/>
</dbReference>
<evidence type="ECO:0000256" key="4">
    <source>
        <dbReference type="ARBA" id="ARBA00022553"/>
    </source>
</evidence>
<evidence type="ECO:0000256" key="12">
    <source>
        <dbReference type="SAM" id="Phobius"/>
    </source>
</evidence>
<dbReference type="InterPro" id="IPR002178">
    <property type="entry name" value="PTS_EIIA_type-2_dom"/>
</dbReference>
<feature type="region of interest" description="Disordered" evidence="11">
    <location>
        <begin position="150"/>
        <end position="189"/>
    </location>
</feature>
<accession>A0ABY8X8C3</accession>
<proteinExistence type="predicted"/>
<feature type="compositionally biased region" description="Basic and acidic residues" evidence="11">
    <location>
        <begin position="174"/>
        <end position="189"/>
    </location>
</feature>
<dbReference type="PROSITE" id="PS00372">
    <property type="entry name" value="PTS_EIIA_TYPE_2_HIS"/>
    <property type="match status" value="1"/>
</dbReference>
<keyword evidence="9 12" id="KW-1133">Transmembrane helix</keyword>
<dbReference type="Pfam" id="PF02302">
    <property type="entry name" value="PTS_IIB"/>
    <property type="match status" value="1"/>
</dbReference>
<evidence type="ECO:0000256" key="1">
    <source>
        <dbReference type="ARBA" id="ARBA00004429"/>
    </source>
</evidence>
<dbReference type="InterPro" id="IPR003501">
    <property type="entry name" value="PTS_EIIB_2/3"/>
</dbReference>
<organism evidence="16 17">
    <name type="scientific">Paenibacillus polygoni</name>
    <dbReference type="NCBI Taxonomy" id="3050112"/>
    <lineage>
        <taxon>Bacteria</taxon>
        <taxon>Bacillati</taxon>
        <taxon>Bacillota</taxon>
        <taxon>Bacilli</taxon>
        <taxon>Bacillales</taxon>
        <taxon>Paenibacillaceae</taxon>
        <taxon>Paenibacillus</taxon>
    </lineage>
</organism>
<evidence type="ECO:0000313" key="16">
    <source>
        <dbReference type="EMBL" id="WIV20954.1"/>
    </source>
</evidence>
<keyword evidence="5" id="KW-0762">Sugar transport</keyword>
<dbReference type="CDD" id="cd00211">
    <property type="entry name" value="PTS_IIA_fru"/>
    <property type="match status" value="1"/>
</dbReference>
<dbReference type="PROSITE" id="PS51104">
    <property type="entry name" value="PTS_EIIC_TYPE_2"/>
    <property type="match status" value="1"/>
</dbReference>
<feature type="transmembrane region" description="Helical" evidence="12">
    <location>
        <begin position="623"/>
        <end position="644"/>
    </location>
</feature>
<name>A0ABY8X8C3_9BACL</name>
<dbReference type="CDD" id="cd05569">
    <property type="entry name" value="PTS_IIB_fructose"/>
    <property type="match status" value="1"/>
</dbReference>
<dbReference type="InterPro" id="IPR003352">
    <property type="entry name" value="PTS_EIIC"/>
</dbReference>
<dbReference type="PROSITE" id="PS51099">
    <property type="entry name" value="PTS_EIIB_TYPE_2"/>
    <property type="match status" value="1"/>
</dbReference>
<feature type="domain" description="PTS EIIC type-2" evidence="15">
    <location>
        <begin position="318"/>
        <end position="652"/>
    </location>
</feature>
<feature type="compositionally biased region" description="Basic and acidic residues" evidence="11">
    <location>
        <begin position="150"/>
        <end position="166"/>
    </location>
</feature>
<feature type="transmembrane region" description="Helical" evidence="12">
    <location>
        <begin position="482"/>
        <end position="503"/>
    </location>
</feature>
<feature type="transmembrane region" description="Helical" evidence="12">
    <location>
        <begin position="398"/>
        <end position="422"/>
    </location>
</feature>
<evidence type="ECO:0000256" key="11">
    <source>
        <dbReference type="SAM" id="MobiDB-lite"/>
    </source>
</evidence>
<sequence>MRITDLMIKEVMIMDLKATTKAEAIDELIASLNKSGRINDPELFKEAIYKREEQSSTGIGGGIAMPHAKTIAVNEPTVVFAKSKAGIDFDSLDGAPAHVFFMIAAPEGAGNTHLRTLAALSKLLIDADFIEQLMNTKTPDEVTALFDEKQQSEEEQAKKEAEKKATTEAAPAETKAETKSKTEAETKADSSEDFVVAVTACPTGIAHTFMAEDALLKKAKEMGVSIRVETNGAEGAKNVLTEDEIRRAKGVIIAAGKKVDLDRFHGKPVLQRPVADGIRKPEELITKALNGDAPILQADAGSSTSSADEEKTSIGSTLYKNLMNGISHMLPFVVGGGILLAISFLIEQAAGSDSPLFQLLQTIGGGDGAFHFLIPVLAGFIAMSIGDRSALMPGMVGGLMAVNANAGFLGGLAAGFLAGYVILGLRRVFKYLPSAIDGLKSIMLYPVFGLLITGAAMYYVLSPIFSWINVGLIDILNNLGTGNMVLLGVILGGMMSVDMGGPFNKAAYTFSIGVFTSSGNENGLMMAAVMAGGMVPPLAIALATTFFKNKFTEQERKSGVTNYVLGLSFITEGAIPFAAADPLRVLTSCIIGSGIAGGLTQLWGINLPAPHGGIFVAALANHALLFLLAVAIGAVVSGLILGLWKKPIEVKA</sequence>
<evidence type="ECO:0000256" key="5">
    <source>
        <dbReference type="ARBA" id="ARBA00022597"/>
    </source>
</evidence>
<dbReference type="InterPro" id="IPR036095">
    <property type="entry name" value="PTS_EIIB-like_sf"/>
</dbReference>
<dbReference type="InterPro" id="IPR004715">
    <property type="entry name" value="PTS_IIA_fruc"/>
</dbReference>
<feature type="transmembrane region" description="Helical" evidence="12">
    <location>
        <begin position="369"/>
        <end position="386"/>
    </location>
</feature>
<dbReference type="NCBIfam" id="TIGR00848">
    <property type="entry name" value="fruA"/>
    <property type="match status" value="1"/>
</dbReference>
<evidence type="ECO:0000256" key="7">
    <source>
        <dbReference type="ARBA" id="ARBA00022683"/>
    </source>
</evidence>
<keyword evidence="17" id="KW-1185">Reference proteome</keyword>
<feature type="transmembrane region" description="Helical" evidence="12">
    <location>
        <begin position="442"/>
        <end position="461"/>
    </location>
</feature>
<keyword evidence="3" id="KW-1003">Cell membrane</keyword>
<dbReference type="Pfam" id="PF02378">
    <property type="entry name" value="PTS_EIIC"/>
    <property type="match status" value="1"/>
</dbReference>
<evidence type="ECO:0000256" key="9">
    <source>
        <dbReference type="ARBA" id="ARBA00022989"/>
    </source>
</evidence>
<keyword evidence="2" id="KW-0813">Transport</keyword>
<dbReference type="Gene3D" id="3.40.930.10">
    <property type="entry name" value="Mannitol-specific EII, Chain A"/>
    <property type="match status" value="1"/>
</dbReference>
<dbReference type="InterPro" id="IPR013011">
    <property type="entry name" value="PTS_EIIB_2"/>
</dbReference>
<dbReference type="Pfam" id="PF00359">
    <property type="entry name" value="PTS_EIIA_2"/>
    <property type="match status" value="1"/>
</dbReference>
<keyword evidence="7" id="KW-0598">Phosphotransferase system</keyword>
<feature type="domain" description="PTS EIIA type-2" evidence="13">
    <location>
        <begin position="5"/>
        <end position="149"/>
    </location>
</feature>
<keyword evidence="10 12" id="KW-0472">Membrane</keyword>
<dbReference type="RefSeq" id="WP_285748289.1">
    <property type="nucleotide sequence ID" value="NZ_CP127162.1"/>
</dbReference>
<dbReference type="InterPro" id="IPR003353">
    <property type="entry name" value="PTS_IIB_fruc"/>
</dbReference>
<dbReference type="PANTHER" id="PTHR30505">
    <property type="entry name" value="FRUCTOSE-LIKE PERMEASE"/>
    <property type="match status" value="1"/>
</dbReference>
<evidence type="ECO:0000259" key="13">
    <source>
        <dbReference type="PROSITE" id="PS51094"/>
    </source>
</evidence>
<dbReference type="NCBIfam" id="TIGR00829">
    <property type="entry name" value="FRU"/>
    <property type="match status" value="1"/>
</dbReference>